<protein>
    <submittedName>
        <fullName evidence="1">Uncharacterized protein</fullName>
    </submittedName>
</protein>
<name>A0A317XYV3_9BASI</name>
<dbReference type="EMBL" id="KZ819188">
    <property type="protein sequence ID" value="PWZ03475.1"/>
    <property type="molecule type" value="Genomic_DNA"/>
</dbReference>
<organism evidence="1 2">
    <name type="scientific">Testicularia cyperi</name>
    <dbReference type="NCBI Taxonomy" id="1882483"/>
    <lineage>
        <taxon>Eukaryota</taxon>
        <taxon>Fungi</taxon>
        <taxon>Dikarya</taxon>
        <taxon>Basidiomycota</taxon>
        <taxon>Ustilaginomycotina</taxon>
        <taxon>Ustilaginomycetes</taxon>
        <taxon>Ustilaginales</taxon>
        <taxon>Anthracoideaceae</taxon>
        <taxon>Testicularia</taxon>
    </lineage>
</organism>
<reference evidence="1 2" key="1">
    <citation type="journal article" date="2018" name="Mol. Biol. Evol.">
        <title>Broad Genomic Sampling Reveals a Smut Pathogenic Ancestry of the Fungal Clade Ustilaginomycotina.</title>
        <authorList>
            <person name="Kijpornyongpan T."/>
            <person name="Mondo S.J."/>
            <person name="Barry K."/>
            <person name="Sandor L."/>
            <person name="Lee J."/>
            <person name="Lipzen A."/>
            <person name="Pangilinan J."/>
            <person name="LaButti K."/>
            <person name="Hainaut M."/>
            <person name="Henrissat B."/>
            <person name="Grigoriev I.V."/>
            <person name="Spatafora J.W."/>
            <person name="Aime M.C."/>
        </authorList>
    </citation>
    <scope>NUCLEOTIDE SEQUENCE [LARGE SCALE GENOMIC DNA]</scope>
    <source>
        <strain evidence="1 2">MCA 3645</strain>
    </source>
</reference>
<evidence type="ECO:0000313" key="1">
    <source>
        <dbReference type="EMBL" id="PWZ03475.1"/>
    </source>
</evidence>
<sequence length="218" mass="24401">MRLPPHSESQASGDIQTMGSMTKVSRLWLWLWLSGAISLHAWLHLRKQPLLHSNSDSHGFNVNPSCDRSICAPLSEPERLSRNATRFAFRIRAGQRGQNHGVEACEQASKDNHGKIGRGCEPRGTSVSRIGRNEKIFFIFLGGGFVRIRRPCKPLWPVQMWYSNTRCGLNNQSKSTVQTEIRAFGTLQRWGASMNMSICLSGTKSHSSATRLFSISGF</sequence>
<evidence type="ECO:0000313" key="2">
    <source>
        <dbReference type="Proteomes" id="UP000246740"/>
    </source>
</evidence>
<dbReference type="InParanoid" id="A0A317XYV3"/>
<accession>A0A317XYV3</accession>
<dbReference type="AlphaFoldDB" id="A0A317XYV3"/>
<proteinExistence type="predicted"/>
<keyword evidence="2" id="KW-1185">Reference proteome</keyword>
<gene>
    <name evidence="1" type="ORF">BCV70DRAFT_17980</name>
</gene>
<dbReference type="Proteomes" id="UP000246740">
    <property type="component" value="Unassembled WGS sequence"/>
</dbReference>